<dbReference type="GeneID" id="8241202"/>
<dbReference type="EMBL" id="CP001323">
    <property type="protein sequence ID" value="ACO61266.1"/>
    <property type="molecule type" value="Genomic_DNA"/>
</dbReference>
<dbReference type="SUPFAM" id="SSF50199">
    <property type="entry name" value="Staphylococcal nuclease"/>
    <property type="match status" value="1"/>
</dbReference>
<reference evidence="2 3" key="1">
    <citation type="journal article" date="2009" name="Science">
        <title>Green evolution and dynamic adaptations revealed by genomes of the marine picoeukaryotes Micromonas.</title>
        <authorList>
            <person name="Worden A.Z."/>
            <person name="Lee J.H."/>
            <person name="Mock T."/>
            <person name="Rouze P."/>
            <person name="Simmons M.P."/>
            <person name="Aerts A.L."/>
            <person name="Allen A.E."/>
            <person name="Cuvelier M.L."/>
            <person name="Derelle E."/>
            <person name="Everett M.V."/>
            <person name="Foulon E."/>
            <person name="Grimwood J."/>
            <person name="Gundlach H."/>
            <person name="Henrissat B."/>
            <person name="Napoli C."/>
            <person name="McDonald S.M."/>
            <person name="Parker M.S."/>
            <person name="Rombauts S."/>
            <person name="Salamov A."/>
            <person name="Von Dassow P."/>
            <person name="Badger J.H."/>
            <person name="Coutinho P.M."/>
            <person name="Demir E."/>
            <person name="Dubchak I."/>
            <person name="Gentemann C."/>
            <person name="Eikrem W."/>
            <person name="Gready J.E."/>
            <person name="John U."/>
            <person name="Lanier W."/>
            <person name="Lindquist E.A."/>
            <person name="Lucas S."/>
            <person name="Mayer K.F."/>
            <person name="Moreau H."/>
            <person name="Not F."/>
            <person name="Otillar R."/>
            <person name="Panaud O."/>
            <person name="Pangilinan J."/>
            <person name="Paulsen I."/>
            <person name="Piegu B."/>
            <person name="Poliakov A."/>
            <person name="Robbens S."/>
            <person name="Schmutz J."/>
            <person name="Toulza E."/>
            <person name="Wyss T."/>
            <person name="Zelensky A."/>
            <person name="Zhou K."/>
            <person name="Armbrust E.V."/>
            <person name="Bhattacharya D."/>
            <person name="Goodenough U.W."/>
            <person name="Van de Peer Y."/>
            <person name="Grigoriev I.V."/>
        </authorList>
    </citation>
    <scope>NUCLEOTIDE SEQUENCE [LARGE SCALE GENOMIC DNA]</scope>
    <source>
        <strain evidence="3">RCC299 / NOUM17</strain>
    </source>
</reference>
<proteinExistence type="predicted"/>
<name>C1E099_MICCC</name>
<dbReference type="OMA" id="YRDKPEI"/>
<dbReference type="InterPro" id="IPR016071">
    <property type="entry name" value="Staphylococal_nuclease_OB-fold"/>
</dbReference>
<dbReference type="InParanoid" id="C1E099"/>
<accession>C1E099</accession>
<feature type="domain" description="TNase-like" evidence="1">
    <location>
        <begin position="55"/>
        <end position="121"/>
    </location>
</feature>
<organism evidence="2 3">
    <name type="scientific">Micromonas commoda (strain RCC299 / NOUM17 / CCMP2709)</name>
    <name type="common">Picoplanktonic green alga</name>
    <dbReference type="NCBI Taxonomy" id="296587"/>
    <lineage>
        <taxon>Eukaryota</taxon>
        <taxon>Viridiplantae</taxon>
        <taxon>Chlorophyta</taxon>
        <taxon>Mamiellophyceae</taxon>
        <taxon>Mamiellales</taxon>
        <taxon>Mamiellaceae</taxon>
        <taxon>Micromonas</taxon>
    </lineage>
</organism>
<evidence type="ECO:0000313" key="2">
    <source>
        <dbReference type="EMBL" id="ACO61266.1"/>
    </source>
</evidence>
<evidence type="ECO:0000259" key="1">
    <source>
        <dbReference type="Pfam" id="PF00565"/>
    </source>
</evidence>
<dbReference type="Pfam" id="PF00565">
    <property type="entry name" value="SNase"/>
    <property type="match status" value="1"/>
</dbReference>
<dbReference type="AlphaFoldDB" id="C1E099"/>
<evidence type="ECO:0000313" key="3">
    <source>
        <dbReference type="Proteomes" id="UP000002009"/>
    </source>
</evidence>
<keyword evidence="3" id="KW-1185">Reference proteome</keyword>
<dbReference type="Gene3D" id="2.40.50.90">
    <property type="match status" value="1"/>
</dbReference>
<dbReference type="InterPro" id="IPR035437">
    <property type="entry name" value="SNase_OB-fold_sf"/>
</dbReference>
<gene>
    <name evidence="2" type="ORF">MICPUN_99016</name>
</gene>
<protein>
    <recommendedName>
        <fullName evidence="1">TNase-like domain-containing protein</fullName>
    </recommendedName>
</protein>
<dbReference type="RefSeq" id="XP_002500008.1">
    <property type="nucleotide sequence ID" value="XM_002499962.1"/>
</dbReference>
<dbReference type="KEGG" id="mis:MICPUN_99016"/>
<dbReference type="OrthoDB" id="495458at2759"/>
<dbReference type="Proteomes" id="UP000002009">
    <property type="component" value="Chromosome 2"/>
</dbReference>
<sequence>MSKFYKPITYGGKEAAEFLKDHLGFLHDGRPAPESARVSVDVEFDAVEDTIVGCRRHNQDNYGRVLAYLHVGGKASGENLSLAIVRAGFSPYHVKYGRSRLYHADFLEAERTAMAEDRGVWGLAHAVEGFFYPGDYTRDYSRLLPWWWMREEIVQDFRRWEAEGVARHVFVPRVHKDELIAAANDRKTITVFVDFQPKNPYVDLGIMRDVEYIAAGQTKVGTVIYAGTKAHPFNLWIDNARSSEAAKIKTLIERRYSRTGRNYAYVHGKAFTYHKKGIPQIQVDFADQITDTPNKDPLKLHHSGEAYHLAAASVKVKRVAA</sequence>